<dbReference type="OrthoDB" id="5324937at2"/>
<dbReference type="eggNOG" id="COG3030">
    <property type="taxonomic scope" value="Bacteria"/>
</dbReference>
<feature type="transmembrane region" description="Helical" evidence="1">
    <location>
        <begin position="25"/>
        <end position="45"/>
    </location>
</feature>
<feature type="transmembrane region" description="Helical" evidence="1">
    <location>
        <begin position="89"/>
        <end position="108"/>
    </location>
</feature>
<gene>
    <name evidence="2" type="ordered locus">Sulku_0871</name>
</gene>
<accession>E4U287</accession>
<dbReference type="AlphaFoldDB" id="E4U287"/>
<organism evidence="2 3">
    <name type="scientific">Sulfuricurvum kujiense (strain ATCC BAA-921 / DSM 16994 / JCM 11577 / YK-1)</name>
    <dbReference type="NCBI Taxonomy" id="709032"/>
    <lineage>
        <taxon>Bacteria</taxon>
        <taxon>Pseudomonadati</taxon>
        <taxon>Campylobacterota</taxon>
        <taxon>Epsilonproteobacteria</taxon>
        <taxon>Campylobacterales</taxon>
        <taxon>Sulfurimonadaceae</taxon>
        <taxon>Sulfuricurvum</taxon>
    </lineage>
</organism>
<dbReference type="NCBIfam" id="NF008528">
    <property type="entry name" value="PRK11463.1-2"/>
    <property type="match status" value="1"/>
</dbReference>
<evidence type="ECO:0000313" key="3">
    <source>
        <dbReference type="Proteomes" id="UP000008721"/>
    </source>
</evidence>
<dbReference type="GO" id="GO:0016020">
    <property type="term" value="C:membrane"/>
    <property type="evidence" value="ECO:0007669"/>
    <property type="project" value="InterPro"/>
</dbReference>
<evidence type="ECO:0000256" key="1">
    <source>
        <dbReference type="SAM" id="Phobius"/>
    </source>
</evidence>
<dbReference type="KEGG" id="sku:Sulku_0871"/>
<name>E4U287_SULKY</name>
<keyword evidence="1" id="KW-0812">Transmembrane</keyword>
<keyword evidence="1" id="KW-1133">Transmembrane helix</keyword>
<dbReference type="HOGENOM" id="CLU_150712_0_0_7"/>
<sequence length="135" mass="15185">MIYFLIYLFAEVTLTVEIASKIGGLATFLEILGSAFLGIFILMNFRHALSENLEALRTRQIDVQGFSNRNMTGLLGALLLILPGFLSDIIGILLQFSFIGTLIINRFTRKYQPPTQPKDDHVIDAEIIEHTTTLR</sequence>
<proteinExistence type="predicted"/>
<dbReference type="EMBL" id="CP002355">
    <property type="protein sequence ID" value="ADR33537.1"/>
    <property type="molecule type" value="Genomic_DNA"/>
</dbReference>
<keyword evidence="1" id="KW-0472">Membrane</keyword>
<dbReference type="RefSeq" id="WP_013459734.1">
    <property type="nucleotide sequence ID" value="NC_014762.1"/>
</dbReference>
<dbReference type="Proteomes" id="UP000008721">
    <property type="component" value="Chromosome"/>
</dbReference>
<dbReference type="InterPro" id="IPR007313">
    <property type="entry name" value="FxsA"/>
</dbReference>
<evidence type="ECO:0000313" key="2">
    <source>
        <dbReference type="EMBL" id="ADR33537.1"/>
    </source>
</evidence>
<dbReference type="Pfam" id="PF04186">
    <property type="entry name" value="FxsA"/>
    <property type="match status" value="1"/>
</dbReference>
<reference evidence="2 3" key="1">
    <citation type="journal article" date="2012" name="Stand. Genomic Sci.">
        <title>Complete genome sequence of the sulfur compounds oxidizing chemolithoautotroph Sulfuricurvum kujiense type strain (YK-1(T)).</title>
        <authorList>
            <person name="Han C."/>
            <person name="Kotsyurbenko O."/>
            <person name="Chertkov O."/>
            <person name="Held B."/>
            <person name="Lapidus A."/>
            <person name="Nolan M."/>
            <person name="Lucas S."/>
            <person name="Hammon N."/>
            <person name="Deshpande S."/>
            <person name="Cheng J.F."/>
            <person name="Tapia R."/>
            <person name="Goodwin L.A."/>
            <person name="Pitluck S."/>
            <person name="Liolios K."/>
            <person name="Pagani I."/>
            <person name="Ivanova N."/>
            <person name="Mavromatis K."/>
            <person name="Mikhailova N."/>
            <person name="Pati A."/>
            <person name="Chen A."/>
            <person name="Palaniappan K."/>
            <person name="Land M."/>
            <person name="Hauser L."/>
            <person name="Chang Y.J."/>
            <person name="Jeffries C.D."/>
            <person name="Brambilla E.M."/>
            <person name="Rohde M."/>
            <person name="Spring S."/>
            <person name="Sikorski J."/>
            <person name="Goker M."/>
            <person name="Woyke T."/>
            <person name="Bristow J."/>
            <person name="Eisen J.A."/>
            <person name="Markowitz V."/>
            <person name="Hugenholtz P."/>
            <person name="Kyrpides N.C."/>
            <person name="Klenk H.P."/>
            <person name="Detter J.C."/>
        </authorList>
    </citation>
    <scope>NUCLEOTIDE SEQUENCE [LARGE SCALE GENOMIC DNA]</scope>
    <source>
        <strain evidence="3">ATCC BAA-921 / DSM 16994 / JCM 11577 / YK-1</strain>
    </source>
</reference>
<dbReference type="STRING" id="709032.Sulku_0871"/>
<protein>
    <submittedName>
        <fullName evidence="2">FxsA cytoplasmic membrane protein</fullName>
    </submittedName>
</protein>
<keyword evidence="3" id="KW-1185">Reference proteome</keyword>